<comment type="caution">
    <text evidence="4">The sequence shown here is derived from an EMBL/GenBank/DDBJ whole genome shotgun (WGS) entry which is preliminary data.</text>
</comment>
<dbReference type="PROSITE" id="PS50977">
    <property type="entry name" value="HTH_TETR_2"/>
    <property type="match status" value="1"/>
</dbReference>
<evidence type="ECO:0000256" key="1">
    <source>
        <dbReference type="ARBA" id="ARBA00023125"/>
    </source>
</evidence>
<gene>
    <name evidence="4" type="ORF">C5748_02645</name>
</gene>
<dbReference type="Pfam" id="PF14246">
    <property type="entry name" value="TetR_C_7"/>
    <property type="match status" value="1"/>
</dbReference>
<accession>A0A2S9IXZ1</accession>
<dbReference type="Pfam" id="PF00440">
    <property type="entry name" value="TetR_N"/>
    <property type="match status" value="1"/>
</dbReference>
<dbReference type="Proteomes" id="UP000239434">
    <property type="component" value="Unassembled WGS sequence"/>
</dbReference>
<dbReference type="PANTHER" id="PTHR30055:SF146">
    <property type="entry name" value="HTH-TYPE TRANSCRIPTIONAL DUAL REGULATOR CECR"/>
    <property type="match status" value="1"/>
</dbReference>
<dbReference type="InterPro" id="IPR009057">
    <property type="entry name" value="Homeodomain-like_sf"/>
</dbReference>
<evidence type="ECO:0000259" key="3">
    <source>
        <dbReference type="PROSITE" id="PS50977"/>
    </source>
</evidence>
<dbReference type="SUPFAM" id="SSF46689">
    <property type="entry name" value="Homeodomain-like"/>
    <property type="match status" value="1"/>
</dbReference>
<sequence length="239" mass="25988">MVPNRNVRYGSAGAKVQGRVDVSGDSLTARQKDVLDAALGLLVEGGDALTMTGVARRASCSKETLYKWFGDRDGLLTATVQWQASKVRVVPVTREGLDAKSLFTSLEGFARDWLRVLSGEISVALNRLAVSHAGTGKSDLGAIVLANGPFAMARRLKPVLDIGREAGLLTFEDTEDAFRTFFGLVVRDMQIRLLLGDRLELTDAAIVRDSRRATQQFFALYGAKLDGNIRKGIPHARIL</sequence>
<feature type="domain" description="HTH tetR-type" evidence="3">
    <location>
        <begin position="28"/>
        <end position="87"/>
    </location>
</feature>
<dbReference type="Gene3D" id="1.10.357.10">
    <property type="entry name" value="Tetracycline Repressor, domain 2"/>
    <property type="match status" value="1"/>
</dbReference>
<proteinExistence type="predicted"/>
<dbReference type="GO" id="GO:0003700">
    <property type="term" value="F:DNA-binding transcription factor activity"/>
    <property type="evidence" value="ECO:0007669"/>
    <property type="project" value="TreeGrafter"/>
</dbReference>
<dbReference type="AlphaFoldDB" id="A0A2S9IXZ1"/>
<dbReference type="PRINTS" id="PR00455">
    <property type="entry name" value="HTHTETR"/>
</dbReference>
<evidence type="ECO:0000313" key="4">
    <source>
        <dbReference type="EMBL" id="PRD45387.1"/>
    </source>
</evidence>
<name>A0A2S9IXZ1_9HYPH</name>
<evidence type="ECO:0000313" key="5">
    <source>
        <dbReference type="Proteomes" id="UP000239434"/>
    </source>
</evidence>
<keyword evidence="5" id="KW-1185">Reference proteome</keyword>
<reference evidence="4 5" key="1">
    <citation type="submission" date="2018-02" db="EMBL/GenBank/DDBJ databases">
        <title>The draft genome of Phyllobacterium sp. 1N-3.</title>
        <authorList>
            <person name="Liu L."/>
            <person name="Li L."/>
            <person name="Zhang X."/>
            <person name="Wang T."/>
            <person name="Liang L."/>
        </authorList>
    </citation>
    <scope>NUCLEOTIDE SEQUENCE [LARGE SCALE GENOMIC DNA]</scope>
    <source>
        <strain evidence="4 5">1N-3</strain>
    </source>
</reference>
<organism evidence="4 5">
    <name type="scientific">Phyllobacterium phragmitis</name>
    <dbReference type="NCBI Taxonomy" id="2670329"/>
    <lineage>
        <taxon>Bacteria</taxon>
        <taxon>Pseudomonadati</taxon>
        <taxon>Pseudomonadota</taxon>
        <taxon>Alphaproteobacteria</taxon>
        <taxon>Hyphomicrobiales</taxon>
        <taxon>Phyllobacteriaceae</taxon>
        <taxon>Phyllobacterium</taxon>
    </lineage>
</organism>
<keyword evidence="1 2" id="KW-0238">DNA-binding</keyword>
<dbReference type="EMBL" id="PVBR01000002">
    <property type="protein sequence ID" value="PRD45387.1"/>
    <property type="molecule type" value="Genomic_DNA"/>
</dbReference>
<dbReference type="PANTHER" id="PTHR30055">
    <property type="entry name" value="HTH-TYPE TRANSCRIPTIONAL REGULATOR RUTR"/>
    <property type="match status" value="1"/>
</dbReference>
<dbReference type="InterPro" id="IPR050109">
    <property type="entry name" value="HTH-type_TetR-like_transc_reg"/>
</dbReference>
<feature type="DNA-binding region" description="H-T-H motif" evidence="2">
    <location>
        <begin position="50"/>
        <end position="69"/>
    </location>
</feature>
<dbReference type="InterPro" id="IPR039536">
    <property type="entry name" value="TetR_C_Proteobacteria"/>
</dbReference>
<evidence type="ECO:0000256" key="2">
    <source>
        <dbReference type="PROSITE-ProRule" id="PRU00335"/>
    </source>
</evidence>
<dbReference type="Gene3D" id="1.10.10.60">
    <property type="entry name" value="Homeodomain-like"/>
    <property type="match status" value="1"/>
</dbReference>
<dbReference type="GO" id="GO:0000976">
    <property type="term" value="F:transcription cis-regulatory region binding"/>
    <property type="evidence" value="ECO:0007669"/>
    <property type="project" value="TreeGrafter"/>
</dbReference>
<dbReference type="InterPro" id="IPR001647">
    <property type="entry name" value="HTH_TetR"/>
</dbReference>
<protein>
    <submittedName>
        <fullName evidence="4">TetR family transcriptional regulator</fullName>
    </submittedName>
</protein>